<dbReference type="CDD" id="cd23767">
    <property type="entry name" value="IQCD"/>
    <property type="match status" value="1"/>
</dbReference>
<keyword evidence="4" id="KW-1185">Reference proteome</keyword>
<organism evidence="3 4">
    <name type="scientific">Basidiobolus meristosporus CBS 931.73</name>
    <dbReference type="NCBI Taxonomy" id="1314790"/>
    <lineage>
        <taxon>Eukaryota</taxon>
        <taxon>Fungi</taxon>
        <taxon>Fungi incertae sedis</taxon>
        <taxon>Zoopagomycota</taxon>
        <taxon>Entomophthoromycotina</taxon>
        <taxon>Basidiobolomycetes</taxon>
        <taxon>Basidiobolales</taxon>
        <taxon>Basidiobolaceae</taxon>
        <taxon>Basidiobolus</taxon>
    </lineage>
</organism>
<dbReference type="InterPro" id="IPR027417">
    <property type="entry name" value="P-loop_NTPase"/>
</dbReference>
<feature type="region of interest" description="Disordered" evidence="2">
    <location>
        <begin position="1"/>
        <end position="73"/>
    </location>
</feature>
<evidence type="ECO:0000313" key="4">
    <source>
        <dbReference type="Proteomes" id="UP000193498"/>
    </source>
</evidence>
<gene>
    <name evidence="3" type="ORF">K493DRAFT_296438</name>
</gene>
<feature type="compositionally biased region" description="Polar residues" evidence="2">
    <location>
        <begin position="33"/>
        <end position="47"/>
    </location>
</feature>
<dbReference type="AlphaFoldDB" id="A0A1Y1Z5X4"/>
<evidence type="ECO:0000256" key="2">
    <source>
        <dbReference type="SAM" id="MobiDB-lite"/>
    </source>
</evidence>
<feature type="compositionally biased region" description="Polar residues" evidence="2">
    <location>
        <begin position="57"/>
        <end position="73"/>
    </location>
</feature>
<feature type="compositionally biased region" description="Basic residues" evidence="2">
    <location>
        <begin position="1"/>
        <end position="10"/>
    </location>
</feature>
<protein>
    <submittedName>
        <fullName evidence="3">Uncharacterized protein</fullName>
    </submittedName>
</protein>
<feature type="region of interest" description="Disordered" evidence="2">
    <location>
        <begin position="160"/>
        <end position="200"/>
    </location>
</feature>
<dbReference type="Pfam" id="PF00612">
    <property type="entry name" value="IQ"/>
    <property type="match status" value="3"/>
</dbReference>
<dbReference type="Proteomes" id="UP000193498">
    <property type="component" value="Unassembled WGS sequence"/>
</dbReference>
<reference evidence="3 4" key="1">
    <citation type="submission" date="2016-07" db="EMBL/GenBank/DDBJ databases">
        <title>Pervasive Adenine N6-methylation of Active Genes in Fungi.</title>
        <authorList>
            <consortium name="DOE Joint Genome Institute"/>
            <person name="Mondo S.J."/>
            <person name="Dannebaum R.O."/>
            <person name="Kuo R.C."/>
            <person name="Labutti K."/>
            <person name="Haridas S."/>
            <person name="Kuo A."/>
            <person name="Salamov A."/>
            <person name="Ahrendt S.R."/>
            <person name="Lipzen A."/>
            <person name="Sullivan W."/>
            <person name="Andreopoulos W.B."/>
            <person name="Clum A."/>
            <person name="Lindquist E."/>
            <person name="Daum C."/>
            <person name="Ramamoorthy G.K."/>
            <person name="Gryganskyi A."/>
            <person name="Culley D."/>
            <person name="Magnuson J.K."/>
            <person name="James T.Y."/>
            <person name="O'Malley M.A."/>
            <person name="Stajich J.E."/>
            <person name="Spatafora J.W."/>
            <person name="Visel A."/>
            <person name="Grigoriev I.V."/>
        </authorList>
    </citation>
    <scope>NUCLEOTIDE SEQUENCE [LARGE SCALE GENOMIC DNA]</scope>
    <source>
        <strain evidence="3 4">CBS 931.73</strain>
    </source>
</reference>
<evidence type="ECO:0000256" key="1">
    <source>
        <dbReference type="SAM" id="Coils"/>
    </source>
</evidence>
<dbReference type="Gene3D" id="1.20.5.190">
    <property type="match status" value="1"/>
</dbReference>
<sequence>MFKSWRKKSSAKPEGTESKRFSLLGSKKHRSPETNSAPNIQTYTFPSKSDEQPRDSAPNTFHSNASRSDSFAATKSTSGQYITIAHIQNATEADAPLVTKRETYISKPNGTSYTPQLETQEQNFVPLNSHDCTAATEQSLSTLRCSEPPQEVVTVGLEQEDMPAESNDDIQSTTVTSTSNHSRPEVTVRPPDEPDGGKMADHQQIDEAVERIDQLGWQVQKLQLQVKDIRQYFKGLLQRDTEGLIIASTRIQALARGHLARKRHHNHRFVKLRGYHITKRPMSLNQLHKECALIGTTYRGPQSDELHTKQDLAVSNIQKIWRGRMVRQRIRKYKNEKIAATRIQALWRGYRTREANPRILVKILQRRAQEQQRSIERLTQQVRKLQDQMSEETEIQQLHADSLNQLHAEVRVIRSETIAVTKKPTVVMRKSRQFTEPPAIDISKFALLEDYTYLKAEIEYLHQRMNEIHMEKYMCEDTSR</sequence>
<dbReference type="InterPro" id="IPR000048">
    <property type="entry name" value="IQ_motif_EF-hand-BS"/>
</dbReference>
<dbReference type="InParanoid" id="A0A1Y1Z5X4"/>
<name>A0A1Y1Z5X4_9FUNG</name>
<dbReference type="EMBL" id="MCFE01000024">
    <property type="protein sequence ID" value="ORY05524.1"/>
    <property type="molecule type" value="Genomic_DNA"/>
</dbReference>
<dbReference type="STRING" id="1314790.A0A1Y1Z5X4"/>
<comment type="caution">
    <text evidence="3">The sequence shown here is derived from an EMBL/GenBank/DDBJ whole genome shotgun (WGS) entry which is preliminary data.</text>
</comment>
<proteinExistence type="predicted"/>
<feature type="compositionally biased region" description="Basic and acidic residues" evidence="2">
    <location>
        <begin position="182"/>
        <end position="200"/>
    </location>
</feature>
<dbReference type="OrthoDB" id="2163359at2759"/>
<keyword evidence="1" id="KW-0175">Coiled coil</keyword>
<dbReference type="SMART" id="SM00015">
    <property type="entry name" value="IQ"/>
    <property type="match status" value="3"/>
</dbReference>
<feature type="compositionally biased region" description="Polar residues" evidence="2">
    <location>
        <begin position="169"/>
        <end position="181"/>
    </location>
</feature>
<feature type="coiled-coil region" evidence="1">
    <location>
        <begin position="361"/>
        <end position="395"/>
    </location>
</feature>
<dbReference type="PROSITE" id="PS50096">
    <property type="entry name" value="IQ"/>
    <property type="match status" value="3"/>
</dbReference>
<dbReference type="SUPFAM" id="SSF52540">
    <property type="entry name" value="P-loop containing nucleoside triphosphate hydrolases"/>
    <property type="match status" value="1"/>
</dbReference>
<accession>A0A1Y1Z5X4</accession>
<evidence type="ECO:0000313" key="3">
    <source>
        <dbReference type="EMBL" id="ORY05524.1"/>
    </source>
</evidence>